<dbReference type="RefSeq" id="XP_023164422.1">
    <property type="nucleotide sequence ID" value="XM_023308654.2"/>
</dbReference>
<dbReference type="Gene3D" id="1.10.287.2250">
    <property type="match status" value="1"/>
</dbReference>
<evidence type="ECO:0000313" key="3">
    <source>
        <dbReference type="RefSeq" id="XP_023164422.1"/>
    </source>
</evidence>
<name>A0A6J1LC68_DROHY</name>
<proteinExistence type="predicted"/>
<dbReference type="Pfam" id="PF08246">
    <property type="entry name" value="Inhibitor_I29"/>
    <property type="match status" value="1"/>
</dbReference>
<dbReference type="OMA" id="DEYANRC"/>
<sequence length="78" mass="9197">MSIVSDDEWSLYKNMHNKKYVGDEDQMRRSLYEKAKAKMVEHNKKYDSGEVTWKMGINHMTDFTPEEYACRCGSKAPK</sequence>
<dbReference type="InterPro" id="IPR038765">
    <property type="entry name" value="Papain-like_cys_pep_sf"/>
</dbReference>
<reference evidence="3" key="1">
    <citation type="submission" date="2025-08" db="UniProtKB">
        <authorList>
            <consortium name="RefSeq"/>
        </authorList>
    </citation>
    <scope>IDENTIFICATION</scope>
    <source>
        <strain evidence="3">15085-1641.00</strain>
        <tissue evidence="3">Whole body</tissue>
    </source>
</reference>
<dbReference type="SUPFAM" id="SSF54001">
    <property type="entry name" value="Cysteine proteinases"/>
    <property type="match status" value="1"/>
</dbReference>
<dbReference type="OrthoDB" id="5855924at2759"/>
<dbReference type="GeneID" id="111595091"/>
<dbReference type="KEGG" id="dhe:111595091"/>
<dbReference type="AlphaFoldDB" id="A0A6J1LC68"/>
<feature type="domain" description="Cathepsin propeptide inhibitor" evidence="1">
    <location>
        <begin position="9"/>
        <end position="68"/>
    </location>
</feature>
<gene>
    <name evidence="3" type="primary">LOC111595091</name>
</gene>
<evidence type="ECO:0000313" key="2">
    <source>
        <dbReference type="Proteomes" id="UP000504633"/>
    </source>
</evidence>
<dbReference type="InterPro" id="IPR013201">
    <property type="entry name" value="Prot_inhib_I29"/>
</dbReference>
<dbReference type="Proteomes" id="UP000504633">
    <property type="component" value="Unplaced"/>
</dbReference>
<evidence type="ECO:0000259" key="1">
    <source>
        <dbReference type="SMART" id="SM00848"/>
    </source>
</evidence>
<protein>
    <submittedName>
        <fullName evidence="3">Cathepsin L-like proteinase</fullName>
    </submittedName>
</protein>
<keyword evidence="2" id="KW-1185">Reference proteome</keyword>
<organism evidence="2 3">
    <name type="scientific">Drosophila hydei</name>
    <name type="common">Fruit fly</name>
    <dbReference type="NCBI Taxonomy" id="7224"/>
    <lineage>
        <taxon>Eukaryota</taxon>
        <taxon>Metazoa</taxon>
        <taxon>Ecdysozoa</taxon>
        <taxon>Arthropoda</taxon>
        <taxon>Hexapoda</taxon>
        <taxon>Insecta</taxon>
        <taxon>Pterygota</taxon>
        <taxon>Neoptera</taxon>
        <taxon>Endopterygota</taxon>
        <taxon>Diptera</taxon>
        <taxon>Brachycera</taxon>
        <taxon>Muscomorpha</taxon>
        <taxon>Ephydroidea</taxon>
        <taxon>Drosophilidae</taxon>
        <taxon>Drosophila</taxon>
    </lineage>
</organism>
<accession>A0A6J1LC68</accession>
<dbReference type="SMART" id="SM00848">
    <property type="entry name" value="Inhibitor_I29"/>
    <property type="match status" value="1"/>
</dbReference>